<dbReference type="RefSeq" id="WP_155314013.1">
    <property type="nucleotide sequence ID" value="NZ_AP021876.1"/>
</dbReference>
<evidence type="ECO:0000313" key="2">
    <source>
        <dbReference type="Proteomes" id="UP000425960"/>
    </source>
</evidence>
<gene>
    <name evidence="1" type="ORF">DSCO28_71400</name>
</gene>
<name>A0A5K8A2L3_9BACT</name>
<dbReference type="Proteomes" id="UP000425960">
    <property type="component" value="Chromosome"/>
</dbReference>
<dbReference type="AlphaFoldDB" id="A0A5K8A2L3"/>
<accession>A0A5K8A2L3</accession>
<evidence type="ECO:0000313" key="1">
    <source>
        <dbReference type="EMBL" id="BBO86574.1"/>
    </source>
</evidence>
<reference evidence="1 2" key="1">
    <citation type="submission" date="2019-11" db="EMBL/GenBank/DDBJ databases">
        <title>Comparative genomics of hydrocarbon-degrading Desulfosarcina strains.</title>
        <authorList>
            <person name="Watanabe M."/>
            <person name="Kojima H."/>
            <person name="Fukui M."/>
        </authorList>
    </citation>
    <scope>NUCLEOTIDE SEQUENCE [LARGE SCALE GENOMIC DNA]</scope>
    <source>
        <strain evidence="1 2">28bB2T</strain>
    </source>
</reference>
<sequence>MIVDRPGSHFIFVVSSEHVHRGYNYVRYAGKPLTNGEYLQYWGKWVFFGNTETLADFARQMDPFVEKKVIPAAKYDREIIEAFELGECVMCVYCDFRQRDDVWGVLESIGVADKMWVFEKETMERWMPGGHLLEKWIEGKSLSGEAADKVRADARQTFETMFADEDAEFKGVMQ</sequence>
<organism evidence="1 2">
    <name type="scientific">Desulfosarcina ovata subsp. sediminis</name>
    <dbReference type="NCBI Taxonomy" id="885957"/>
    <lineage>
        <taxon>Bacteria</taxon>
        <taxon>Pseudomonadati</taxon>
        <taxon>Thermodesulfobacteriota</taxon>
        <taxon>Desulfobacteria</taxon>
        <taxon>Desulfobacterales</taxon>
        <taxon>Desulfosarcinaceae</taxon>
        <taxon>Desulfosarcina</taxon>
    </lineage>
</organism>
<proteinExistence type="predicted"/>
<protein>
    <submittedName>
        <fullName evidence="1">Uncharacterized protein</fullName>
    </submittedName>
</protein>
<dbReference type="KEGG" id="dov:DSCO28_71400"/>
<dbReference type="EMBL" id="AP021876">
    <property type="protein sequence ID" value="BBO86574.1"/>
    <property type="molecule type" value="Genomic_DNA"/>
</dbReference>